<protein>
    <submittedName>
        <fullName evidence="1">Uncharacterized protein</fullName>
    </submittedName>
</protein>
<dbReference type="STRING" id="545694.TREPR_1167"/>
<dbReference type="HOGENOM" id="CLU_905961_0_0_12"/>
<organism evidence="1 2">
    <name type="scientific">Treponema primitia (strain ATCC BAA-887 / DSM 12427 / ZAS-2)</name>
    <dbReference type="NCBI Taxonomy" id="545694"/>
    <lineage>
        <taxon>Bacteria</taxon>
        <taxon>Pseudomonadati</taxon>
        <taxon>Spirochaetota</taxon>
        <taxon>Spirochaetia</taxon>
        <taxon>Spirochaetales</taxon>
        <taxon>Treponemataceae</taxon>
        <taxon>Treponema</taxon>
    </lineage>
</organism>
<dbReference type="AlphaFoldDB" id="F5YGW1"/>
<keyword evidence="2" id="KW-1185">Reference proteome</keyword>
<name>F5YGW1_TREPZ</name>
<dbReference type="eggNOG" id="ENOG5033ZN2">
    <property type="taxonomic scope" value="Bacteria"/>
</dbReference>
<dbReference type="Proteomes" id="UP000009223">
    <property type="component" value="Chromosome"/>
</dbReference>
<gene>
    <name evidence="1" type="ordered locus">TREPR_1167</name>
</gene>
<evidence type="ECO:0000313" key="2">
    <source>
        <dbReference type="Proteomes" id="UP000009223"/>
    </source>
</evidence>
<reference evidence="1 2" key="2">
    <citation type="journal article" date="2011" name="ISME J.">
        <title>RNA-seq reveals cooperative metabolic interactions between two termite-gut spirochete species in co-culture.</title>
        <authorList>
            <person name="Rosenthal A.Z."/>
            <person name="Matson E.G."/>
            <person name="Eldar A."/>
            <person name="Leadbetter J.R."/>
        </authorList>
    </citation>
    <scope>NUCLEOTIDE SEQUENCE [LARGE SCALE GENOMIC DNA]</scope>
    <source>
        <strain evidence="2">ATCC BAA-887 / DSM 12427 / ZAS-2</strain>
    </source>
</reference>
<evidence type="ECO:0000313" key="1">
    <source>
        <dbReference type="EMBL" id="AEF84376.1"/>
    </source>
</evidence>
<proteinExistence type="predicted"/>
<reference evidence="2" key="1">
    <citation type="submission" date="2009-12" db="EMBL/GenBank/DDBJ databases">
        <title>Complete sequence of Treponema primitia strain ZAS-2.</title>
        <authorList>
            <person name="Tetu S.G."/>
            <person name="Matson E."/>
            <person name="Ren Q."/>
            <person name="Seshadri R."/>
            <person name="Elbourne L."/>
            <person name="Hassan K.A."/>
            <person name="Durkin A."/>
            <person name="Radune D."/>
            <person name="Mohamoud Y."/>
            <person name="Shay R."/>
            <person name="Jin S."/>
            <person name="Zhang X."/>
            <person name="Lucey K."/>
            <person name="Ballor N.R."/>
            <person name="Ottesen E."/>
            <person name="Rosenthal R."/>
            <person name="Allen A."/>
            <person name="Leadbetter J.R."/>
            <person name="Paulsen I.T."/>
        </authorList>
    </citation>
    <scope>NUCLEOTIDE SEQUENCE [LARGE SCALE GENOMIC DNA]</scope>
    <source>
        <strain evidence="2">ATCC BAA-887 / DSM 12427 / ZAS-2</strain>
    </source>
</reference>
<dbReference type="EMBL" id="CP001843">
    <property type="protein sequence ID" value="AEF84376.1"/>
    <property type="molecule type" value="Genomic_DNA"/>
</dbReference>
<sequence length="294" mass="33396">MLTILASPVLRGPALRCIATIFTKFFFLQYRAALSPGLIPVTSVDHPLDAKVPFIPRWVDIYLDFVAFWIRILGFLLKHYRRRALGPVKDFLNSMTRLYYFAAEVYSKNMSTTHRPRYIARPRFFLIHLTDPHLMCIPSLHVMVMILSYTRFRQILRSFGDEEALKEQIGEVNARAALITEAILFVKQHSVNCVAAAMYAMSRFDSWRGVPRYPESNTSKEQHTPAACGGVVDSLLFPPEEAEVFVAGLFRDTLPPADAALIREHILALYRRFMAEGEGGGAWEEPLLGFLRGA</sequence>
<accession>F5YGW1</accession>
<dbReference type="KEGG" id="tpi:TREPR_1167"/>